<dbReference type="OrthoDB" id="206796at2759"/>
<name>A0A1X0QPD4_RHIZD</name>
<dbReference type="InterPro" id="IPR018616">
    <property type="entry name" value="GUCD1"/>
</dbReference>
<dbReference type="PANTHER" id="PTHR31400:SF1">
    <property type="entry name" value="PROTEIN GUCD1"/>
    <property type="match status" value="1"/>
</dbReference>
<evidence type="ECO:0000313" key="1">
    <source>
        <dbReference type="EMBL" id="ORE01623.1"/>
    </source>
</evidence>
<gene>
    <name evidence="1" type="ORF">BCV72DRAFT_339291</name>
</gene>
<dbReference type="AlphaFoldDB" id="A0A1X0QPD4"/>
<dbReference type="Gene3D" id="3.90.70.10">
    <property type="entry name" value="Cysteine proteinases"/>
    <property type="match status" value="1"/>
</dbReference>
<organism evidence="1">
    <name type="scientific">Rhizopus microsporus var. microsporus</name>
    <dbReference type="NCBI Taxonomy" id="86635"/>
    <lineage>
        <taxon>Eukaryota</taxon>
        <taxon>Fungi</taxon>
        <taxon>Fungi incertae sedis</taxon>
        <taxon>Mucoromycota</taxon>
        <taxon>Mucoromycotina</taxon>
        <taxon>Mucoromycetes</taxon>
        <taxon>Mucorales</taxon>
        <taxon>Mucorineae</taxon>
        <taxon>Rhizopodaceae</taxon>
        <taxon>Rhizopus</taxon>
    </lineage>
</organism>
<protein>
    <recommendedName>
        <fullName evidence="2">Guanylyl cyclase</fullName>
    </recommendedName>
</protein>
<proteinExistence type="predicted"/>
<dbReference type="EMBL" id="KV922113">
    <property type="protein sequence ID" value="ORE01623.1"/>
    <property type="molecule type" value="Genomic_DNA"/>
</dbReference>
<accession>A0A1X0QPD4</accession>
<evidence type="ECO:0008006" key="2">
    <source>
        <dbReference type="Google" id="ProtNLM"/>
    </source>
</evidence>
<dbReference type="VEuPathDB" id="FungiDB:BCV72DRAFT_339291"/>
<reference evidence="1" key="1">
    <citation type="journal article" date="2016" name="Proc. Natl. Acad. Sci. U.S.A.">
        <title>Lipid metabolic changes in an early divergent fungus govern the establishment of a mutualistic symbiosis with endobacteria.</title>
        <authorList>
            <person name="Lastovetsky O.A."/>
            <person name="Gaspar M.L."/>
            <person name="Mondo S.J."/>
            <person name="LaButti K.M."/>
            <person name="Sandor L."/>
            <person name="Grigoriev I.V."/>
            <person name="Henry S.A."/>
            <person name="Pawlowska T.E."/>
        </authorList>
    </citation>
    <scope>NUCLEOTIDE SEQUENCE [LARGE SCALE GENOMIC DNA]</scope>
    <source>
        <strain evidence="1">ATCC 52814</strain>
    </source>
</reference>
<dbReference type="Proteomes" id="UP000242414">
    <property type="component" value="Unassembled WGS sequence"/>
</dbReference>
<dbReference type="PANTHER" id="PTHR31400">
    <property type="entry name" value="GUANYLYL CYCLASE DOMAIN CONTAINING PROTEIN 1 GUCD1"/>
    <property type="match status" value="1"/>
</dbReference>
<dbReference type="Pfam" id="PF09778">
    <property type="entry name" value="Guanylate_cyc_2"/>
    <property type="match status" value="1"/>
</dbReference>
<sequence length="245" mass="28108">MISLGDEAISINEALSNYEQVSDCPIPHIQQASNWDCGLACVAMILQGLGFNCNVEEIARQCSVNSVWTIDLAFILKNYVQDFTYYTSYLGSRKEYQEQKFYQEDFNQDEKRINKLFAIAKSCSVHVVRMILPLDDYKRFLYCKQYATITLVNARLLKCKLCQQTRGCLGSICGQLDFFLEKFKGYDYLGHFILLIGYDPTEDTFIYRDPAIKDEFCVISADDLNEARQSEGTDHDCIVIKLTST</sequence>